<evidence type="ECO:0000256" key="1">
    <source>
        <dbReference type="SAM" id="MobiDB-lite"/>
    </source>
</evidence>
<feature type="region of interest" description="Disordered" evidence="1">
    <location>
        <begin position="244"/>
        <end position="275"/>
    </location>
</feature>
<name>A0A6H5GWM7_9HEMI</name>
<organism evidence="2 3">
    <name type="scientific">Nesidiocoris tenuis</name>
    <dbReference type="NCBI Taxonomy" id="355587"/>
    <lineage>
        <taxon>Eukaryota</taxon>
        <taxon>Metazoa</taxon>
        <taxon>Ecdysozoa</taxon>
        <taxon>Arthropoda</taxon>
        <taxon>Hexapoda</taxon>
        <taxon>Insecta</taxon>
        <taxon>Pterygota</taxon>
        <taxon>Neoptera</taxon>
        <taxon>Paraneoptera</taxon>
        <taxon>Hemiptera</taxon>
        <taxon>Heteroptera</taxon>
        <taxon>Panheteroptera</taxon>
        <taxon>Cimicomorpha</taxon>
        <taxon>Miridae</taxon>
        <taxon>Dicyphina</taxon>
        <taxon>Nesidiocoris</taxon>
    </lineage>
</organism>
<reference evidence="2 3" key="1">
    <citation type="submission" date="2020-02" db="EMBL/GenBank/DDBJ databases">
        <authorList>
            <person name="Ferguson B K."/>
        </authorList>
    </citation>
    <scope>NUCLEOTIDE SEQUENCE [LARGE SCALE GENOMIC DNA]</scope>
</reference>
<feature type="compositionally biased region" description="Basic and acidic residues" evidence="1">
    <location>
        <begin position="329"/>
        <end position="358"/>
    </location>
</feature>
<feature type="region of interest" description="Disordered" evidence="1">
    <location>
        <begin position="472"/>
        <end position="530"/>
    </location>
</feature>
<evidence type="ECO:0000313" key="2">
    <source>
        <dbReference type="EMBL" id="CAB0007662.1"/>
    </source>
</evidence>
<proteinExistence type="predicted"/>
<feature type="compositionally biased region" description="Basic and acidic residues" evidence="1">
    <location>
        <begin position="516"/>
        <end position="530"/>
    </location>
</feature>
<sequence length="626" mass="68673">MGAAEDGPGAVRAVATGFFRLGPVFMMPHLTGLTCWASSGSSRIFVLRSRAILADVPGVPTSDSSFWQSFSVFCVSAAWPLSRAGSAEHVSFLTIRSKSPGEFFRRAGRAGWSLAGRAAITGGGMSARAAWTALRSMAVDVGSSSGSGVPGGVTALSAGGKSTGGDSSGSPAGARNFDNLLTGRVRGGRIGRQLWRRNGRRRVGGRRRSLAGRRSRFFQRRAGRRHRRAQRLLLHLRVDRRRVDPQRRGQDQRIRGVDGHPQTERVSPGRGGGILEISPGAPARPAEGGPMPHRRFPRSARCGEEIMRSGGSESRQGAKVSGNLGFPERQSRLDATRTRNSEEPKMRTVDEERRRRDICLCGSSRPTASFPARAAGGRGSTPENASGEGPSPPTPAREDMIKPSSPEYGPSAEHRVVKPRQDSVPPALERNPRKSSLMIFYIGEAQNSTGSLNFIIQQSKRRNARFTRPARENRKFTRRRKRTSPVANVSLGPHLPIADRQGKRGPQRSFTKRGKKTTDPRKHCEGDADRSAGRWKLEAERLCSALRIRSAALGTARRMSVALTSRRSPSARRTFTTKAPRGRRMRIADCCYAGNCYACEYRRERGETSTTQWKTQRVKNSRRRNC</sequence>
<feature type="compositionally biased region" description="Basic and acidic residues" evidence="1">
    <location>
        <begin position="412"/>
        <end position="421"/>
    </location>
</feature>
<evidence type="ECO:0000313" key="3">
    <source>
        <dbReference type="Proteomes" id="UP000479000"/>
    </source>
</evidence>
<feature type="region of interest" description="Disordered" evidence="1">
    <location>
        <begin position="306"/>
        <end position="431"/>
    </location>
</feature>
<dbReference type="Proteomes" id="UP000479000">
    <property type="component" value="Unassembled WGS sequence"/>
</dbReference>
<accession>A0A6H5GWM7</accession>
<keyword evidence="3" id="KW-1185">Reference proteome</keyword>
<feature type="region of interest" description="Disordered" evidence="1">
    <location>
        <begin position="145"/>
        <end position="178"/>
    </location>
</feature>
<dbReference type="AlphaFoldDB" id="A0A6H5GWM7"/>
<feature type="compositionally biased region" description="Basic and acidic residues" evidence="1">
    <location>
        <begin position="244"/>
        <end position="263"/>
    </location>
</feature>
<protein>
    <submittedName>
        <fullName evidence="2">Uncharacterized protein</fullName>
    </submittedName>
</protein>
<gene>
    <name evidence="2" type="ORF">NTEN_LOCUS12932</name>
</gene>
<feature type="compositionally biased region" description="Basic residues" evidence="1">
    <location>
        <begin position="503"/>
        <end position="515"/>
    </location>
</feature>
<dbReference type="EMBL" id="CADCXU010019162">
    <property type="protein sequence ID" value="CAB0007662.1"/>
    <property type="molecule type" value="Genomic_DNA"/>
</dbReference>